<keyword evidence="11" id="KW-1185">Reference proteome</keyword>
<dbReference type="SUPFAM" id="SSF161098">
    <property type="entry name" value="MetI-like"/>
    <property type="match status" value="1"/>
</dbReference>
<dbReference type="OrthoDB" id="9808619at2"/>
<keyword evidence="5 8" id="KW-0812">Transmembrane</keyword>
<dbReference type="InterPro" id="IPR035906">
    <property type="entry name" value="MetI-like_sf"/>
</dbReference>
<comment type="subcellular location">
    <subcellularLocation>
        <location evidence="1">Cell inner membrane</location>
        <topology evidence="1">Multi-pass membrane protein</topology>
    </subcellularLocation>
    <subcellularLocation>
        <location evidence="8">Cell membrane</location>
        <topology evidence="8">Multi-pass membrane protein</topology>
    </subcellularLocation>
</comment>
<keyword evidence="6 8" id="KW-1133">Transmembrane helix</keyword>
<dbReference type="AlphaFoldDB" id="A0A498D875"/>
<comment type="caution">
    <text evidence="10">The sequence shown here is derived from an EMBL/GenBank/DDBJ whole genome shotgun (WGS) entry which is preliminary data.</text>
</comment>
<proteinExistence type="inferred from homology"/>
<dbReference type="Gene3D" id="1.10.3720.10">
    <property type="entry name" value="MetI-like"/>
    <property type="match status" value="1"/>
</dbReference>
<dbReference type="GO" id="GO:0005886">
    <property type="term" value="C:plasma membrane"/>
    <property type="evidence" value="ECO:0007669"/>
    <property type="project" value="UniProtKB-SubCell"/>
</dbReference>
<feature type="domain" description="ABC transmembrane type-1" evidence="9">
    <location>
        <begin position="64"/>
        <end position="255"/>
    </location>
</feature>
<evidence type="ECO:0000313" key="10">
    <source>
        <dbReference type="EMBL" id="RLL46726.1"/>
    </source>
</evidence>
<dbReference type="PROSITE" id="PS50928">
    <property type="entry name" value="ABC_TM1"/>
    <property type="match status" value="1"/>
</dbReference>
<evidence type="ECO:0000256" key="7">
    <source>
        <dbReference type="ARBA" id="ARBA00023136"/>
    </source>
</evidence>
<dbReference type="GO" id="GO:0055085">
    <property type="term" value="P:transmembrane transport"/>
    <property type="evidence" value="ECO:0007669"/>
    <property type="project" value="InterPro"/>
</dbReference>
<feature type="transmembrane region" description="Helical" evidence="8">
    <location>
        <begin position="12"/>
        <end position="32"/>
    </location>
</feature>
<dbReference type="Pfam" id="PF00528">
    <property type="entry name" value="BPD_transp_1"/>
    <property type="match status" value="1"/>
</dbReference>
<keyword evidence="7 8" id="KW-0472">Membrane</keyword>
<evidence type="ECO:0000256" key="1">
    <source>
        <dbReference type="ARBA" id="ARBA00004429"/>
    </source>
</evidence>
<sequence>MRTKKRHYSTYIIMALFGFYMVFPFVSTGLYATSTEWSNSILPRDFTVQWFAELMKDPAFISAVMRSIVLTFTTLAVVLVIMVPTVFIVYMYFPRVDQFMKGLVLMPYAIPGVILATGLLRMYSGSLIPMFAVLVGGLFIGSLPFMYQGVRNSLESIQTKNLMEAADLLGASKFIAFVKIILPNIKLGLLITTLLIFSSFFGEFVLTNLLIGGNYETIRIYMLRRMNENGHLASAVMVAYFILLILISLLITYMTSNKRRKNLRKKGEPLTEMDEAEVLLPPTEDSLTN</sequence>
<dbReference type="PANTHER" id="PTHR43357:SF4">
    <property type="entry name" value="INNER MEMBRANE ABC TRANSPORTER PERMEASE PROTEIN YDCV"/>
    <property type="match status" value="1"/>
</dbReference>
<evidence type="ECO:0000313" key="11">
    <source>
        <dbReference type="Proteomes" id="UP000270219"/>
    </source>
</evidence>
<evidence type="ECO:0000256" key="8">
    <source>
        <dbReference type="RuleBase" id="RU363032"/>
    </source>
</evidence>
<keyword evidence="2 8" id="KW-0813">Transport</keyword>
<evidence type="ECO:0000256" key="6">
    <source>
        <dbReference type="ARBA" id="ARBA00022989"/>
    </source>
</evidence>
<comment type="similarity">
    <text evidence="8">Belongs to the binding-protein-dependent transport system permease family.</text>
</comment>
<keyword evidence="3" id="KW-1003">Cell membrane</keyword>
<organism evidence="10 11">
    <name type="scientific">Oceanobacillus piezotolerans</name>
    <dbReference type="NCBI Taxonomy" id="2448030"/>
    <lineage>
        <taxon>Bacteria</taxon>
        <taxon>Bacillati</taxon>
        <taxon>Bacillota</taxon>
        <taxon>Bacilli</taxon>
        <taxon>Bacillales</taxon>
        <taxon>Bacillaceae</taxon>
        <taxon>Oceanobacillus</taxon>
    </lineage>
</organism>
<feature type="transmembrane region" description="Helical" evidence="8">
    <location>
        <begin position="105"/>
        <end position="124"/>
    </location>
</feature>
<feature type="transmembrane region" description="Helical" evidence="8">
    <location>
        <begin position="187"/>
        <end position="211"/>
    </location>
</feature>
<reference evidence="10 11" key="1">
    <citation type="submission" date="2018-10" db="EMBL/GenBank/DDBJ databases">
        <title>Oceanobacillus sp. YLB-02 draft genome.</title>
        <authorList>
            <person name="Yu L."/>
        </authorList>
    </citation>
    <scope>NUCLEOTIDE SEQUENCE [LARGE SCALE GENOMIC DNA]</scope>
    <source>
        <strain evidence="10 11">YLB-02</strain>
    </source>
</reference>
<evidence type="ECO:0000256" key="4">
    <source>
        <dbReference type="ARBA" id="ARBA00022519"/>
    </source>
</evidence>
<evidence type="ECO:0000256" key="5">
    <source>
        <dbReference type="ARBA" id="ARBA00022692"/>
    </source>
</evidence>
<accession>A0A498D875</accession>
<feature type="transmembrane region" description="Helical" evidence="8">
    <location>
        <begin position="68"/>
        <end position="93"/>
    </location>
</feature>
<protein>
    <submittedName>
        <fullName evidence="10">ABC transporter permease subunit</fullName>
    </submittedName>
</protein>
<evidence type="ECO:0000256" key="2">
    <source>
        <dbReference type="ARBA" id="ARBA00022448"/>
    </source>
</evidence>
<evidence type="ECO:0000259" key="9">
    <source>
        <dbReference type="PROSITE" id="PS50928"/>
    </source>
</evidence>
<gene>
    <name evidence="10" type="ORF">D8M04_05850</name>
</gene>
<keyword evidence="4" id="KW-0997">Cell inner membrane</keyword>
<dbReference type="Proteomes" id="UP000270219">
    <property type="component" value="Unassembled WGS sequence"/>
</dbReference>
<dbReference type="EMBL" id="RCHR01000002">
    <property type="protein sequence ID" value="RLL46726.1"/>
    <property type="molecule type" value="Genomic_DNA"/>
</dbReference>
<feature type="transmembrane region" description="Helical" evidence="8">
    <location>
        <begin position="231"/>
        <end position="255"/>
    </location>
</feature>
<dbReference type="CDD" id="cd06261">
    <property type="entry name" value="TM_PBP2"/>
    <property type="match status" value="1"/>
</dbReference>
<dbReference type="PANTHER" id="PTHR43357">
    <property type="entry name" value="INNER MEMBRANE ABC TRANSPORTER PERMEASE PROTEIN YDCV"/>
    <property type="match status" value="1"/>
</dbReference>
<dbReference type="InterPro" id="IPR000515">
    <property type="entry name" value="MetI-like"/>
</dbReference>
<dbReference type="RefSeq" id="WP_121521977.1">
    <property type="nucleotide sequence ID" value="NZ_RCHR01000002.1"/>
</dbReference>
<name>A0A498D875_9BACI</name>
<evidence type="ECO:0000256" key="3">
    <source>
        <dbReference type="ARBA" id="ARBA00022475"/>
    </source>
</evidence>
<feature type="transmembrane region" description="Helical" evidence="8">
    <location>
        <begin position="130"/>
        <end position="150"/>
    </location>
</feature>